<name>A0A8I6RSP5_CIMLE</name>
<keyword evidence="1" id="KW-1133">Transmembrane helix</keyword>
<feature type="transmembrane region" description="Helical" evidence="1">
    <location>
        <begin position="152"/>
        <end position="172"/>
    </location>
</feature>
<dbReference type="EnsemblMetazoa" id="XM_014396295.2">
    <property type="protein sequence ID" value="XP_014251781.1"/>
    <property type="gene ID" value="LOC106667957"/>
</dbReference>
<evidence type="ECO:0000313" key="2">
    <source>
        <dbReference type="EnsemblMetazoa" id="XP_014251781.1"/>
    </source>
</evidence>
<sequence length="339" mass="39194">MPNIFKWRTLVIIENKCVLCIKDFYFSNFILADKMNCIRVRTCCFMCSVTTGSKIFGWVITLASTAGIIYLAATFNDVFTPPVSIAGLTFAGLVLFGGVTLLVGIYSESSNAVLGALIVLVLVFLGAVALAVPFAEGYITGKVSFMKTLPSFAGIILLILYYLYQMIVINSARREVKRNRELKTMMHDEIERKRDLMLSRRRKTRPLRKMKKQDEEEDGELTAMEYLKYRRKELYPLPNVYRNQAMRIRQLHRRRGWSPIHESRYNPYRRLTPVVVPNLNVPEDNGIPGLFMRDYDALPDFYSQDLNIRMDQYPPPTNYPKLSRRFARPFTEGATFYRP</sequence>
<organism evidence="2 3">
    <name type="scientific">Cimex lectularius</name>
    <name type="common">Bed bug</name>
    <name type="synonym">Acanthia lectularia</name>
    <dbReference type="NCBI Taxonomy" id="79782"/>
    <lineage>
        <taxon>Eukaryota</taxon>
        <taxon>Metazoa</taxon>
        <taxon>Ecdysozoa</taxon>
        <taxon>Arthropoda</taxon>
        <taxon>Hexapoda</taxon>
        <taxon>Insecta</taxon>
        <taxon>Pterygota</taxon>
        <taxon>Neoptera</taxon>
        <taxon>Paraneoptera</taxon>
        <taxon>Hemiptera</taxon>
        <taxon>Heteroptera</taxon>
        <taxon>Panheteroptera</taxon>
        <taxon>Cimicomorpha</taxon>
        <taxon>Cimicidae</taxon>
        <taxon>Cimex</taxon>
    </lineage>
</organism>
<dbReference type="Proteomes" id="UP000494040">
    <property type="component" value="Unassembled WGS sequence"/>
</dbReference>
<dbReference type="AlphaFoldDB" id="A0A8I6RSP5"/>
<dbReference type="SUPFAM" id="SSF103473">
    <property type="entry name" value="MFS general substrate transporter"/>
    <property type="match status" value="1"/>
</dbReference>
<keyword evidence="3" id="KW-1185">Reference proteome</keyword>
<keyword evidence="1" id="KW-0812">Transmembrane</keyword>
<feature type="transmembrane region" description="Helical" evidence="1">
    <location>
        <begin position="85"/>
        <end position="106"/>
    </location>
</feature>
<dbReference type="GeneID" id="106667957"/>
<dbReference type="RefSeq" id="XP_014251781.1">
    <property type="nucleotide sequence ID" value="XM_014396295.2"/>
</dbReference>
<keyword evidence="1" id="KW-0472">Membrane</keyword>
<evidence type="ECO:0000256" key="1">
    <source>
        <dbReference type="SAM" id="Phobius"/>
    </source>
</evidence>
<feature type="transmembrane region" description="Helical" evidence="1">
    <location>
        <begin position="113"/>
        <end position="132"/>
    </location>
</feature>
<feature type="transmembrane region" description="Helical" evidence="1">
    <location>
        <begin position="55"/>
        <end position="73"/>
    </location>
</feature>
<accession>A0A8I6RSP5</accession>
<dbReference type="InterPro" id="IPR036259">
    <property type="entry name" value="MFS_trans_sf"/>
</dbReference>
<protein>
    <submittedName>
        <fullName evidence="2">Uncharacterized protein</fullName>
    </submittedName>
</protein>
<evidence type="ECO:0000313" key="3">
    <source>
        <dbReference type="Proteomes" id="UP000494040"/>
    </source>
</evidence>
<reference evidence="2" key="1">
    <citation type="submission" date="2022-01" db="UniProtKB">
        <authorList>
            <consortium name="EnsemblMetazoa"/>
        </authorList>
    </citation>
    <scope>IDENTIFICATION</scope>
</reference>
<proteinExistence type="predicted"/>